<dbReference type="RefSeq" id="XP_014144209.1">
    <property type="nucleotide sequence ID" value="XM_014288734.1"/>
</dbReference>
<sequence>MGESSLGAENAIEEAASITIFVPYYRNATWFPKLLLLLEDDPMTVENMNNKFLNEGKGKAPW</sequence>
<gene>
    <name evidence="1" type="ORF">SARC_17167</name>
</gene>
<reference evidence="1 2" key="1">
    <citation type="submission" date="2011-02" db="EMBL/GenBank/DDBJ databases">
        <title>The Genome Sequence of Sphaeroforma arctica JP610.</title>
        <authorList>
            <consortium name="The Broad Institute Genome Sequencing Platform"/>
            <person name="Russ C."/>
            <person name="Cuomo C."/>
            <person name="Young S.K."/>
            <person name="Zeng Q."/>
            <person name="Gargeya S."/>
            <person name="Alvarado L."/>
            <person name="Berlin A."/>
            <person name="Chapman S.B."/>
            <person name="Chen Z."/>
            <person name="Freedman E."/>
            <person name="Gellesch M."/>
            <person name="Goldberg J."/>
            <person name="Griggs A."/>
            <person name="Gujja S."/>
            <person name="Heilman E."/>
            <person name="Heiman D."/>
            <person name="Howarth C."/>
            <person name="Mehta T."/>
            <person name="Neiman D."/>
            <person name="Pearson M."/>
            <person name="Roberts A."/>
            <person name="Saif S."/>
            <person name="Shea T."/>
            <person name="Shenoy N."/>
            <person name="Sisk P."/>
            <person name="Stolte C."/>
            <person name="Sykes S."/>
            <person name="White J."/>
            <person name="Yandava C."/>
            <person name="Burger G."/>
            <person name="Gray M.W."/>
            <person name="Holland P.W.H."/>
            <person name="King N."/>
            <person name="Lang F.B.F."/>
            <person name="Roger A.J."/>
            <person name="Ruiz-Trillo I."/>
            <person name="Haas B."/>
            <person name="Nusbaum C."/>
            <person name="Birren B."/>
        </authorList>
    </citation>
    <scope>NUCLEOTIDE SEQUENCE [LARGE SCALE GENOMIC DNA]</scope>
    <source>
        <strain evidence="1 2">JP610</strain>
    </source>
</reference>
<dbReference type="AlphaFoldDB" id="A0A0L0F0S6"/>
<evidence type="ECO:0000313" key="1">
    <source>
        <dbReference type="EMBL" id="KNC70307.1"/>
    </source>
</evidence>
<feature type="non-terminal residue" evidence="1">
    <location>
        <position position="62"/>
    </location>
</feature>
<dbReference type="Proteomes" id="UP000054560">
    <property type="component" value="Unassembled WGS sequence"/>
</dbReference>
<protein>
    <submittedName>
        <fullName evidence="1">Uncharacterized protein</fullName>
    </submittedName>
</protein>
<organism evidence="1 2">
    <name type="scientific">Sphaeroforma arctica JP610</name>
    <dbReference type="NCBI Taxonomy" id="667725"/>
    <lineage>
        <taxon>Eukaryota</taxon>
        <taxon>Ichthyosporea</taxon>
        <taxon>Ichthyophonida</taxon>
        <taxon>Sphaeroforma</taxon>
    </lineage>
</organism>
<evidence type="ECO:0000313" key="2">
    <source>
        <dbReference type="Proteomes" id="UP000054560"/>
    </source>
</evidence>
<proteinExistence type="predicted"/>
<dbReference type="EMBL" id="KQ251533">
    <property type="protein sequence ID" value="KNC70307.1"/>
    <property type="molecule type" value="Genomic_DNA"/>
</dbReference>
<dbReference type="GeneID" id="25917671"/>
<name>A0A0L0F0S6_9EUKA</name>
<keyword evidence="2" id="KW-1185">Reference proteome</keyword>
<accession>A0A0L0F0S6</accession>